<accession>A0A429G1J0</accession>
<evidence type="ECO:0000313" key="2">
    <source>
        <dbReference type="Proteomes" id="UP000278149"/>
    </source>
</evidence>
<sequence>MKRLIITHGDVDGILSAAIAIRRLGESELKFSGPGSIDKALSKVRGVDELLILDIGLNKSKLEGVEAELRRLIGSGCRVYWCDHHRWDDESSSRLSELIELRLKPSQSNARLVLEWLGGGDFERRLVEIADDADTGKYALEISRIYNAISTSKKMKVKLIGKLVEGYLIDEGLEDFGRKKLLSIESQVEEALKRVRIEETHGGRRFCVIDIRAGGPGSLIARKASEDLGADFCFVFNCKRFSLYAGRMKEVDLRVICESYGGGGHPYACGGRIKLSFLKRFVCRLLWRFYLPGEIKGVIEHIKSSL</sequence>
<dbReference type="InterPro" id="IPR052968">
    <property type="entry name" value="Nucleotide_metab_enz"/>
</dbReference>
<organism evidence="1 2">
    <name type="scientific">Candidatus Korarchaeum cryptofilum</name>
    <dbReference type="NCBI Taxonomy" id="498846"/>
    <lineage>
        <taxon>Archaea</taxon>
        <taxon>Thermoproteota</taxon>
        <taxon>Candidatus Korarchaeia</taxon>
        <taxon>Candidatus Korarchaeales</taxon>
        <taxon>Candidatus Korarchaeaceae</taxon>
        <taxon>Candidatus Korarchaeum</taxon>
    </lineage>
</organism>
<dbReference type="InterPro" id="IPR038763">
    <property type="entry name" value="DHH_sf"/>
</dbReference>
<dbReference type="PANTHER" id="PTHR42146:SF1">
    <property type="entry name" value="OLIGORIBONUCLEASE NRNB"/>
    <property type="match status" value="1"/>
</dbReference>
<evidence type="ECO:0000313" key="1">
    <source>
        <dbReference type="EMBL" id="RSN67702.1"/>
    </source>
</evidence>
<dbReference type="PANTHER" id="PTHR42146">
    <property type="entry name" value="3',5'-CYCLIC-NUCLEOTIDE PHOSPHODIESTERASE"/>
    <property type="match status" value="1"/>
</dbReference>
<reference evidence="1 2" key="1">
    <citation type="submission" date="2018-10" db="EMBL/GenBank/DDBJ databases">
        <title>Co-occurring genomic capacity for anaerobic methane metabolism and dissimilatory sulfite reduction discovered in the Korarchaeota.</title>
        <authorList>
            <person name="Mckay L.J."/>
            <person name="Dlakic M."/>
            <person name="Fields M.W."/>
            <person name="Delmont T.O."/>
            <person name="Eren A.M."/>
            <person name="Jay Z.J."/>
            <person name="Klingelsmith K.B."/>
            <person name="Rusch D.B."/>
            <person name="Inskeep W.P."/>
        </authorList>
    </citation>
    <scope>NUCLEOTIDE SEQUENCE [LARGE SCALE GENOMIC DNA]</scope>
    <source>
        <strain evidence="1 2">WS</strain>
    </source>
</reference>
<comment type="caution">
    <text evidence="1">The sequence shown here is derived from an EMBL/GenBank/DDBJ whole genome shotgun (WGS) entry which is preliminary data.</text>
</comment>
<dbReference type="EMBL" id="RCOR01000042">
    <property type="protein sequence ID" value="RSN67702.1"/>
    <property type="molecule type" value="Genomic_DNA"/>
</dbReference>
<name>A0A429G1J0_9CREN</name>
<dbReference type="AlphaFoldDB" id="A0A429G1J0"/>
<dbReference type="RefSeq" id="WP_125742557.1">
    <property type="nucleotide sequence ID" value="NZ_RCOR01000042.1"/>
</dbReference>
<evidence type="ECO:0008006" key="3">
    <source>
        <dbReference type="Google" id="ProtNLM"/>
    </source>
</evidence>
<proteinExistence type="predicted"/>
<gene>
    <name evidence="1" type="ORF">D9Q81_07870</name>
</gene>
<dbReference type="Gene3D" id="3.10.310.30">
    <property type="match status" value="1"/>
</dbReference>
<dbReference type="Proteomes" id="UP000278149">
    <property type="component" value="Unassembled WGS sequence"/>
</dbReference>
<protein>
    <recommendedName>
        <fullName evidence="3">DHHA1 domain-containing protein</fullName>
    </recommendedName>
</protein>
<dbReference type="SUPFAM" id="SSF64182">
    <property type="entry name" value="DHH phosphoesterases"/>
    <property type="match status" value="1"/>
</dbReference>